<reference evidence="1" key="1">
    <citation type="submission" date="2018-02" db="EMBL/GenBank/DDBJ databases">
        <title>Rhizophora mucronata_Transcriptome.</title>
        <authorList>
            <person name="Meera S.P."/>
            <person name="Sreeshan A."/>
            <person name="Augustine A."/>
        </authorList>
    </citation>
    <scope>NUCLEOTIDE SEQUENCE</scope>
    <source>
        <tissue evidence="1">Leaf</tissue>
    </source>
</reference>
<organism evidence="1">
    <name type="scientific">Rhizophora mucronata</name>
    <name type="common">Asiatic mangrove</name>
    <dbReference type="NCBI Taxonomy" id="61149"/>
    <lineage>
        <taxon>Eukaryota</taxon>
        <taxon>Viridiplantae</taxon>
        <taxon>Streptophyta</taxon>
        <taxon>Embryophyta</taxon>
        <taxon>Tracheophyta</taxon>
        <taxon>Spermatophyta</taxon>
        <taxon>Magnoliopsida</taxon>
        <taxon>eudicotyledons</taxon>
        <taxon>Gunneridae</taxon>
        <taxon>Pentapetalae</taxon>
        <taxon>rosids</taxon>
        <taxon>fabids</taxon>
        <taxon>Malpighiales</taxon>
        <taxon>Rhizophoraceae</taxon>
        <taxon>Rhizophora</taxon>
    </lineage>
</organism>
<dbReference type="EMBL" id="GGEC01052964">
    <property type="protein sequence ID" value="MBX33448.1"/>
    <property type="molecule type" value="Transcribed_RNA"/>
</dbReference>
<protein>
    <submittedName>
        <fullName evidence="1">Long chain acyl-CoA synthetase 7</fullName>
    </submittedName>
</protein>
<name>A0A2P2MTB5_RHIMU</name>
<evidence type="ECO:0000313" key="1">
    <source>
        <dbReference type="EMBL" id="MBX33448.1"/>
    </source>
</evidence>
<accession>A0A2P2MTB5</accession>
<proteinExistence type="predicted"/>
<sequence length="36" mass="4023">MPMDDTTSTSYELHLAYGGTYSPTVPSTLTRVPRYL</sequence>
<dbReference type="AlphaFoldDB" id="A0A2P2MTB5"/>